<dbReference type="HOGENOM" id="CLU_020336_13_2_7"/>
<dbReference type="EMBL" id="CP002452">
    <property type="protein sequence ID" value="ADV46704.1"/>
    <property type="molecule type" value="Genomic_DNA"/>
</dbReference>
<evidence type="ECO:0000259" key="2">
    <source>
        <dbReference type="Pfam" id="PF12697"/>
    </source>
</evidence>
<dbReference type="Gene3D" id="3.40.50.1820">
    <property type="entry name" value="alpha/beta hydrolase"/>
    <property type="match status" value="1"/>
</dbReference>
<sequence length="247" mass="27704">MALRQIHYGGHNYELAYTLQNPSAEPTILFLHGWGSNKELMQQAFGKHLQGWRHLYLDLPGFGQSPNDRFLRTSDYAAIVRTFLHELGIEPRAIAGHSFGGKVATLLDPECLVLLSSAGIQVPKPLSVRVKIALFKLLKPLGLSKLRTLFVSEDAKGMNEGMYETFKATVNEDFEAEFAKVHAKALLFWGRADTATPLWTGERIAESIPQATLYPLEGDHYFFLKPDNAKFVAETIERECGKEQNLV</sequence>
<dbReference type="Pfam" id="PF12697">
    <property type="entry name" value="Abhydrolase_6"/>
    <property type="match status" value="1"/>
</dbReference>
<protein>
    <submittedName>
        <fullName evidence="3">Alpha/beta hydrolase fold protein</fullName>
    </submittedName>
</protein>
<reference evidence="3 4" key="1">
    <citation type="journal article" date="2011" name="Stand. Genomic Sci.">
        <title>Complete genome sequence of Nitratifractor salsuginis type strain (E9I37-1).</title>
        <authorList>
            <person name="Anderson I."/>
            <person name="Sikorski J."/>
            <person name="Zeytun A."/>
            <person name="Nolan M."/>
            <person name="Lapidus A."/>
            <person name="Lucas S."/>
            <person name="Hammon N."/>
            <person name="Deshpande S."/>
            <person name="Cheng J.F."/>
            <person name="Tapia R."/>
            <person name="Han C."/>
            <person name="Goodwin L."/>
            <person name="Pitluck S."/>
            <person name="Liolios K."/>
            <person name="Pagani I."/>
            <person name="Ivanova N."/>
            <person name="Huntemann M."/>
            <person name="Mavromatis K."/>
            <person name="Ovchinikova G."/>
            <person name="Pati A."/>
            <person name="Chen A."/>
            <person name="Palaniappan K."/>
            <person name="Land M."/>
            <person name="Hauser L."/>
            <person name="Brambilla E.M."/>
            <person name="Ngatchou-Djao O.D."/>
            <person name="Rohde M."/>
            <person name="Tindall B.J."/>
            <person name="Goker M."/>
            <person name="Detter J.C."/>
            <person name="Woyke T."/>
            <person name="Bristow J."/>
            <person name="Eisen J.A."/>
            <person name="Markowitz V."/>
            <person name="Hugenholtz P."/>
            <person name="Klenk H.P."/>
            <person name="Kyrpides N.C."/>
        </authorList>
    </citation>
    <scope>NUCLEOTIDE SEQUENCE [LARGE SCALE GENOMIC DNA]</scope>
    <source>
        <strain evidence="4">DSM 16511 / JCM 12458 / E9I37-1</strain>
    </source>
</reference>
<name>E6WZR3_NITSE</name>
<feature type="domain" description="AB hydrolase-1" evidence="2">
    <location>
        <begin position="28"/>
        <end position="226"/>
    </location>
</feature>
<dbReference type="SUPFAM" id="SSF53474">
    <property type="entry name" value="alpha/beta-Hydrolases"/>
    <property type="match status" value="1"/>
</dbReference>
<proteinExistence type="predicted"/>
<dbReference type="AlphaFoldDB" id="E6WZR3"/>
<dbReference type="Proteomes" id="UP000008633">
    <property type="component" value="Chromosome"/>
</dbReference>
<dbReference type="GO" id="GO:0016020">
    <property type="term" value="C:membrane"/>
    <property type="evidence" value="ECO:0007669"/>
    <property type="project" value="TreeGrafter"/>
</dbReference>
<reference evidence="4" key="2">
    <citation type="submission" date="2011-01" db="EMBL/GenBank/DDBJ databases">
        <title>The complete genome of Nitratifractor salsuginis DSM 16511.</title>
        <authorList>
            <consortium name="US DOE Joint Genome Institute (JGI-PGF)"/>
            <person name="Lucas S."/>
            <person name="Copeland A."/>
            <person name="Lapidus A."/>
            <person name="Bruce D."/>
            <person name="Goodwin L."/>
            <person name="Pitluck S."/>
            <person name="Kyrpides N."/>
            <person name="Mavromatis K."/>
            <person name="Ivanova N."/>
            <person name="Mikhailova N."/>
            <person name="Zeytun A."/>
            <person name="Detter J.C."/>
            <person name="Tapia R."/>
            <person name="Han C."/>
            <person name="Land M."/>
            <person name="Hauser L."/>
            <person name="Markowitz V."/>
            <person name="Cheng J.-F."/>
            <person name="Hugenholtz P."/>
            <person name="Woyke T."/>
            <person name="Wu D."/>
            <person name="Tindall B."/>
            <person name="Schuetze A."/>
            <person name="Brambilla E."/>
            <person name="Klenk H.-P."/>
            <person name="Eisen J.A."/>
        </authorList>
    </citation>
    <scope>NUCLEOTIDE SEQUENCE [LARGE SCALE GENOMIC DNA]</scope>
    <source>
        <strain evidence="4">DSM 16511 / JCM 12458 / E9I37-1</strain>
    </source>
</reference>
<accession>E6WZR3</accession>
<dbReference type="InterPro" id="IPR029058">
    <property type="entry name" value="AB_hydrolase_fold"/>
</dbReference>
<evidence type="ECO:0000256" key="1">
    <source>
        <dbReference type="ARBA" id="ARBA00022801"/>
    </source>
</evidence>
<dbReference type="eggNOG" id="COG0596">
    <property type="taxonomic scope" value="Bacteria"/>
</dbReference>
<dbReference type="RefSeq" id="WP_013554393.1">
    <property type="nucleotide sequence ID" value="NC_014935.1"/>
</dbReference>
<dbReference type="GO" id="GO:0016787">
    <property type="term" value="F:hydrolase activity"/>
    <property type="evidence" value="ECO:0007669"/>
    <property type="project" value="UniProtKB-KW"/>
</dbReference>
<dbReference type="PANTHER" id="PTHR43798:SF31">
    <property type="entry name" value="AB HYDROLASE SUPERFAMILY PROTEIN YCLE"/>
    <property type="match status" value="1"/>
</dbReference>
<dbReference type="InterPro" id="IPR050266">
    <property type="entry name" value="AB_hydrolase_sf"/>
</dbReference>
<organism evidence="3 4">
    <name type="scientific">Nitratifractor salsuginis (strain DSM 16511 / JCM 12458 / E9I37-1)</name>
    <dbReference type="NCBI Taxonomy" id="749222"/>
    <lineage>
        <taxon>Bacteria</taxon>
        <taxon>Pseudomonadati</taxon>
        <taxon>Campylobacterota</taxon>
        <taxon>Epsilonproteobacteria</taxon>
        <taxon>Campylobacterales</taxon>
        <taxon>Sulfurovaceae</taxon>
        <taxon>Nitratifractor</taxon>
    </lineage>
</organism>
<dbReference type="KEGG" id="nsa:Nitsa_1455"/>
<gene>
    <name evidence="3" type="ordered locus">Nitsa_1455</name>
</gene>
<dbReference type="STRING" id="749222.Nitsa_1455"/>
<evidence type="ECO:0000313" key="3">
    <source>
        <dbReference type="EMBL" id="ADV46704.1"/>
    </source>
</evidence>
<evidence type="ECO:0000313" key="4">
    <source>
        <dbReference type="Proteomes" id="UP000008633"/>
    </source>
</evidence>
<keyword evidence="1 3" id="KW-0378">Hydrolase</keyword>
<keyword evidence="4" id="KW-1185">Reference proteome</keyword>
<dbReference type="PANTHER" id="PTHR43798">
    <property type="entry name" value="MONOACYLGLYCEROL LIPASE"/>
    <property type="match status" value="1"/>
</dbReference>
<dbReference type="InterPro" id="IPR000073">
    <property type="entry name" value="AB_hydrolase_1"/>
</dbReference>
<dbReference type="OrthoDB" id="9808398at2"/>